<evidence type="ECO:0000313" key="6">
    <source>
        <dbReference type="Proteomes" id="UP000325313"/>
    </source>
</evidence>
<reference evidence="5 6" key="1">
    <citation type="submission" date="2019-05" db="EMBL/GenBank/DDBJ databases">
        <title>Emergence of the Ug99 lineage of the wheat stem rust pathogen through somatic hybridization.</title>
        <authorList>
            <person name="Li F."/>
            <person name="Upadhyaya N.M."/>
            <person name="Sperschneider J."/>
            <person name="Matny O."/>
            <person name="Nguyen-Phuc H."/>
            <person name="Mago R."/>
            <person name="Raley C."/>
            <person name="Miller M.E."/>
            <person name="Silverstein K.A.T."/>
            <person name="Henningsen E."/>
            <person name="Hirsch C.D."/>
            <person name="Visser B."/>
            <person name="Pretorius Z.A."/>
            <person name="Steffenson B.J."/>
            <person name="Schwessinger B."/>
            <person name="Dodds P.N."/>
            <person name="Figueroa M."/>
        </authorList>
    </citation>
    <scope>NUCLEOTIDE SEQUENCE [LARGE SCALE GENOMIC DNA]</scope>
    <source>
        <strain evidence="3">21-0</strain>
        <strain evidence="4 6">Ug99</strain>
    </source>
</reference>
<evidence type="ECO:0000256" key="2">
    <source>
        <dbReference type="SAM" id="Phobius"/>
    </source>
</evidence>
<feature type="transmembrane region" description="Helical" evidence="2">
    <location>
        <begin position="468"/>
        <end position="488"/>
    </location>
</feature>
<feature type="transmembrane region" description="Helical" evidence="2">
    <location>
        <begin position="500"/>
        <end position="520"/>
    </location>
</feature>
<feature type="transmembrane region" description="Helical" evidence="2">
    <location>
        <begin position="307"/>
        <end position="328"/>
    </location>
</feature>
<feature type="transmembrane region" description="Helical" evidence="2">
    <location>
        <begin position="367"/>
        <end position="388"/>
    </location>
</feature>
<name>A0A5B0MZ96_PUCGR</name>
<dbReference type="Proteomes" id="UP000325313">
    <property type="component" value="Unassembled WGS sequence"/>
</dbReference>
<feature type="transmembrane region" description="Helical" evidence="2">
    <location>
        <begin position="233"/>
        <end position="254"/>
    </location>
</feature>
<gene>
    <name evidence="3" type="ORF">PGT21_030776</name>
    <name evidence="4" type="ORF">PGTUg99_031856</name>
</gene>
<keyword evidence="2" id="KW-0472">Membrane</keyword>
<proteinExistence type="predicted"/>
<evidence type="ECO:0000313" key="3">
    <source>
        <dbReference type="EMBL" id="KAA1081170.1"/>
    </source>
</evidence>
<accession>A0A5B0MZ96</accession>
<evidence type="ECO:0000313" key="5">
    <source>
        <dbReference type="Proteomes" id="UP000324748"/>
    </source>
</evidence>
<keyword evidence="2" id="KW-1133">Transmembrane helix</keyword>
<feature type="region of interest" description="Disordered" evidence="1">
    <location>
        <begin position="1"/>
        <end position="31"/>
    </location>
</feature>
<keyword evidence="2" id="KW-0812">Transmembrane</keyword>
<feature type="transmembrane region" description="Helical" evidence="2">
    <location>
        <begin position="204"/>
        <end position="221"/>
    </location>
</feature>
<dbReference type="PANTHER" id="PTHR40407">
    <property type="entry name" value="MEMBRANE PROTEIN-LIKE PROTEIN"/>
    <property type="match status" value="1"/>
</dbReference>
<dbReference type="OrthoDB" id="2505607at2759"/>
<feature type="transmembrane region" description="Helical" evidence="2">
    <location>
        <begin position="161"/>
        <end position="184"/>
    </location>
</feature>
<evidence type="ECO:0000313" key="4">
    <source>
        <dbReference type="EMBL" id="KAA1131334.1"/>
    </source>
</evidence>
<dbReference type="EMBL" id="VSWC01000131">
    <property type="protein sequence ID" value="KAA1081170.1"/>
    <property type="molecule type" value="Genomic_DNA"/>
</dbReference>
<feature type="transmembrane region" description="Helical" evidence="2">
    <location>
        <begin position="409"/>
        <end position="433"/>
    </location>
</feature>
<sequence length="596" mass="68837">MNQPASSTTTNETSHLLHQQATRDQNQNKQRPTSVRFFIPTQPHSTITNFILNYSHSQEGLLSSVALNENDLSVDPVGLDLDLHHSALNPNQLPLPSFNPLFKKSRFLMTLDIFKAIILSLQTIYTANQFIGPYSNSNQPFTPYWHQHIKFPLSHPSQYTIHLLTLICSPALHFVLGSSAVLAIHTRKCLGWRSHQIFFRSLKLGLSLLVLNQLLMSQTIFQTRGQVFLTTLPIWSLGWNLVMITTILIGLFLAERGILNYLYTKTRGSLLEEPIRRRPEENETDQDQDEDVKTTEWMRGWADRIRWAIDAFLLIGSGLLPLLVAYMLPGNREDPDPDWWIESSLTRSYWFWFFFTPTPQMSAYPRFGMVSNFAPIGWLPFVLLGAFYGRCLIRKHQERIQTIHRHLKLAIISISVFGLTRIIDIGNLGVPYITDDHDPARAVTGRWFRWLRGSWEMAFYTTVYPPDLGHVSLASTLIFLLLALLDLLPQALLTFNPLLIFGRAPIFFYSIQLLLFHYLLPSVLVILDWPRNLNLFWISVVSFSSLPVLWLACEAWVIFKDCKSPQSVKSYSSFHLLFFWIFPFFLFYSMSPFFLT</sequence>
<organism evidence="3 5">
    <name type="scientific">Puccinia graminis f. sp. tritici</name>
    <dbReference type="NCBI Taxonomy" id="56615"/>
    <lineage>
        <taxon>Eukaryota</taxon>
        <taxon>Fungi</taxon>
        <taxon>Dikarya</taxon>
        <taxon>Basidiomycota</taxon>
        <taxon>Pucciniomycotina</taxon>
        <taxon>Pucciniomycetes</taxon>
        <taxon>Pucciniales</taxon>
        <taxon>Pucciniaceae</taxon>
        <taxon>Puccinia</taxon>
    </lineage>
</organism>
<dbReference type="Proteomes" id="UP000324748">
    <property type="component" value="Unassembled WGS sequence"/>
</dbReference>
<comment type="caution">
    <text evidence="3">The sequence shown here is derived from an EMBL/GenBank/DDBJ whole genome shotgun (WGS) entry which is preliminary data.</text>
</comment>
<dbReference type="EMBL" id="VDEP01000104">
    <property type="protein sequence ID" value="KAA1131334.1"/>
    <property type="molecule type" value="Genomic_DNA"/>
</dbReference>
<evidence type="ECO:0000256" key="1">
    <source>
        <dbReference type="SAM" id="MobiDB-lite"/>
    </source>
</evidence>
<feature type="transmembrane region" description="Helical" evidence="2">
    <location>
        <begin position="535"/>
        <end position="559"/>
    </location>
</feature>
<feature type="transmembrane region" description="Helical" evidence="2">
    <location>
        <begin position="571"/>
        <end position="590"/>
    </location>
</feature>
<protein>
    <submittedName>
        <fullName evidence="3">Uncharacterized protein</fullName>
    </submittedName>
</protein>
<keyword evidence="5" id="KW-1185">Reference proteome</keyword>
<dbReference type="PANTHER" id="PTHR40407:SF1">
    <property type="entry name" value="HEPARAN-ALPHA-GLUCOSAMINIDE N-ACETYLTRANSFERASE CATALYTIC DOMAIN-CONTAINING PROTEIN"/>
    <property type="match status" value="1"/>
</dbReference>
<feature type="transmembrane region" description="Helical" evidence="2">
    <location>
        <begin position="107"/>
        <end position="125"/>
    </location>
</feature>
<dbReference type="AlphaFoldDB" id="A0A5B0MZ96"/>